<reference evidence="1" key="1">
    <citation type="submission" date="2020-02" db="EMBL/GenBank/DDBJ databases">
        <authorList>
            <person name="Meier V. D."/>
        </authorList>
    </citation>
    <scope>NUCLEOTIDE SEQUENCE</scope>
    <source>
        <strain evidence="1">AVDCRST_MAG55</strain>
    </source>
</reference>
<protein>
    <submittedName>
        <fullName evidence="1">Uncharacterized protein</fullName>
    </submittedName>
</protein>
<gene>
    <name evidence="1" type="ORF">AVDCRST_MAG55-43</name>
</gene>
<proteinExistence type="predicted"/>
<evidence type="ECO:0000313" key="1">
    <source>
        <dbReference type="EMBL" id="CAA9390081.1"/>
    </source>
</evidence>
<dbReference type="EMBL" id="CADCUZ010000003">
    <property type="protein sequence ID" value="CAA9390081.1"/>
    <property type="molecule type" value="Genomic_DNA"/>
</dbReference>
<sequence>MGAGQEPCLQTVMRLGSARTGELAKRFTDVRTVALEVSR</sequence>
<dbReference type="AlphaFoldDB" id="A0A6J4NJQ0"/>
<accession>A0A6J4NJQ0</accession>
<name>A0A6J4NJQ0_9ACTN</name>
<organism evidence="1">
    <name type="scientific">uncultured Rubrobacteraceae bacterium</name>
    <dbReference type="NCBI Taxonomy" id="349277"/>
    <lineage>
        <taxon>Bacteria</taxon>
        <taxon>Bacillati</taxon>
        <taxon>Actinomycetota</taxon>
        <taxon>Rubrobacteria</taxon>
        <taxon>Rubrobacterales</taxon>
        <taxon>Rubrobacteraceae</taxon>
        <taxon>environmental samples</taxon>
    </lineage>
</organism>